<evidence type="ECO:0000313" key="4">
    <source>
        <dbReference type="EMBL" id="MBB3151036.1"/>
    </source>
</evidence>
<evidence type="ECO:0000313" key="5">
    <source>
        <dbReference type="Proteomes" id="UP000518605"/>
    </source>
</evidence>
<evidence type="ECO:0000259" key="3">
    <source>
        <dbReference type="PROSITE" id="PS51186"/>
    </source>
</evidence>
<dbReference type="InterPro" id="IPR016181">
    <property type="entry name" value="Acyl_CoA_acyltransferase"/>
</dbReference>
<dbReference type="PANTHER" id="PTHR43877:SF2">
    <property type="entry name" value="AMINOALKYLPHOSPHONATE N-ACETYLTRANSFERASE-RELATED"/>
    <property type="match status" value="1"/>
</dbReference>
<evidence type="ECO:0000256" key="2">
    <source>
        <dbReference type="ARBA" id="ARBA00023315"/>
    </source>
</evidence>
<dbReference type="CDD" id="cd04301">
    <property type="entry name" value="NAT_SF"/>
    <property type="match status" value="1"/>
</dbReference>
<evidence type="ECO:0000256" key="1">
    <source>
        <dbReference type="ARBA" id="ARBA00022679"/>
    </source>
</evidence>
<keyword evidence="2" id="KW-0012">Acyltransferase</keyword>
<reference evidence="4 5" key="1">
    <citation type="submission" date="2020-08" db="EMBL/GenBank/DDBJ databases">
        <title>Genomic Encyclopedia of Type Strains, Phase III (KMG-III): the genomes of soil and plant-associated and newly described type strains.</title>
        <authorList>
            <person name="Whitman W."/>
        </authorList>
    </citation>
    <scope>NUCLEOTIDE SEQUENCE [LARGE SCALE GENOMIC DNA]</scope>
    <source>
        <strain evidence="4 5">CECT 8234</strain>
    </source>
</reference>
<dbReference type="InterPro" id="IPR050832">
    <property type="entry name" value="Bact_Acetyltransf"/>
</dbReference>
<dbReference type="PANTHER" id="PTHR43877">
    <property type="entry name" value="AMINOALKYLPHOSPHONATE N-ACETYLTRANSFERASE-RELATED-RELATED"/>
    <property type="match status" value="1"/>
</dbReference>
<dbReference type="AlphaFoldDB" id="A0A7W5C4H0"/>
<sequence>MSDNAVVIRDTEPADREAIREVLLDAYGQYEQVLPEEAWSRYKESILEAIDGAATKARLAAVLNGEVVGSVFLFDSSEAAYGLPDLNIQTPIIRLLAVSRKARGYGIATELIRASAKLATEWGAETLHLHTSDMMDSAVRLYERLGFERAFDKDLQNGDTLVKSYRLALKETSLLQVQ</sequence>
<dbReference type="EMBL" id="JACHXW010000002">
    <property type="protein sequence ID" value="MBB3151036.1"/>
    <property type="molecule type" value="Genomic_DNA"/>
</dbReference>
<organism evidence="4 5">
    <name type="scientific">Paenibacillus endophyticus</name>
    <dbReference type="NCBI Taxonomy" id="1294268"/>
    <lineage>
        <taxon>Bacteria</taxon>
        <taxon>Bacillati</taxon>
        <taxon>Bacillota</taxon>
        <taxon>Bacilli</taxon>
        <taxon>Bacillales</taxon>
        <taxon>Paenibacillaceae</taxon>
        <taxon>Paenibacillus</taxon>
    </lineage>
</organism>
<dbReference type="GO" id="GO:0016747">
    <property type="term" value="F:acyltransferase activity, transferring groups other than amino-acyl groups"/>
    <property type="evidence" value="ECO:0007669"/>
    <property type="project" value="InterPro"/>
</dbReference>
<name>A0A7W5C4H0_9BACL</name>
<dbReference type="Gene3D" id="3.40.630.30">
    <property type="match status" value="1"/>
</dbReference>
<comment type="caution">
    <text evidence="4">The sequence shown here is derived from an EMBL/GenBank/DDBJ whole genome shotgun (WGS) entry which is preliminary data.</text>
</comment>
<dbReference type="Proteomes" id="UP000518605">
    <property type="component" value="Unassembled WGS sequence"/>
</dbReference>
<dbReference type="SUPFAM" id="SSF55729">
    <property type="entry name" value="Acyl-CoA N-acyltransferases (Nat)"/>
    <property type="match status" value="1"/>
</dbReference>
<keyword evidence="1 4" id="KW-0808">Transferase</keyword>
<dbReference type="RefSeq" id="WP_183559546.1">
    <property type="nucleotide sequence ID" value="NZ_CBCSLB010000009.1"/>
</dbReference>
<accession>A0A7W5C4H0</accession>
<protein>
    <submittedName>
        <fullName evidence="4">GNAT superfamily N-acetyltransferase</fullName>
    </submittedName>
</protein>
<dbReference type="InterPro" id="IPR000182">
    <property type="entry name" value="GNAT_dom"/>
</dbReference>
<dbReference type="PROSITE" id="PS51186">
    <property type="entry name" value="GNAT"/>
    <property type="match status" value="1"/>
</dbReference>
<feature type="domain" description="N-acetyltransferase" evidence="3">
    <location>
        <begin position="6"/>
        <end position="168"/>
    </location>
</feature>
<keyword evidence="5" id="KW-1185">Reference proteome</keyword>
<gene>
    <name evidence="4" type="ORF">FHS16_001070</name>
</gene>
<proteinExistence type="predicted"/>
<dbReference type="Pfam" id="PF00583">
    <property type="entry name" value="Acetyltransf_1"/>
    <property type="match status" value="1"/>
</dbReference>